<accession>A0A1G1XYP2</accession>
<dbReference type="EMBL" id="MHIB01000016">
    <property type="protein sequence ID" value="OGY44437.1"/>
    <property type="molecule type" value="Genomic_DNA"/>
</dbReference>
<organism evidence="1 2">
    <name type="scientific">Candidatus Buchananbacteria bacterium RIFCSPHIGHO2_01_FULL_39_14</name>
    <dbReference type="NCBI Taxonomy" id="1797532"/>
    <lineage>
        <taxon>Bacteria</taxon>
        <taxon>Candidatus Buchananiibacteriota</taxon>
    </lineage>
</organism>
<dbReference type="SUPFAM" id="SSF55811">
    <property type="entry name" value="Nudix"/>
    <property type="match status" value="1"/>
</dbReference>
<dbReference type="STRING" id="1797532.A2729_02120"/>
<evidence type="ECO:0000313" key="1">
    <source>
        <dbReference type="EMBL" id="OGY44437.1"/>
    </source>
</evidence>
<proteinExistence type="predicted"/>
<dbReference type="Gene3D" id="3.90.79.10">
    <property type="entry name" value="Nucleoside Triphosphate Pyrophosphohydrolase"/>
    <property type="match status" value="1"/>
</dbReference>
<dbReference type="InterPro" id="IPR015797">
    <property type="entry name" value="NUDIX_hydrolase-like_dom_sf"/>
</dbReference>
<reference evidence="1 2" key="1">
    <citation type="journal article" date="2016" name="Nat. Commun.">
        <title>Thousands of microbial genomes shed light on interconnected biogeochemical processes in an aquifer system.</title>
        <authorList>
            <person name="Anantharaman K."/>
            <person name="Brown C.T."/>
            <person name="Hug L.A."/>
            <person name="Sharon I."/>
            <person name="Castelle C.J."/>
            <person name="Probst A.J."/>
            <person name="Thomas B.C."/>
            <person name="Singh A."/>
            <person name="Wilkins M.J."/>
            <person name="Karaoz U."/>
            <person name="Brodie E.L."/>
            <person name="Williams K.H."/>
            <person name="Hubbard S.S."/>
            <person name="Banfield J.F."/>
        </authorList>
    </citation>
    <scope>NUCLEOTIDE SEQUENCE [LARGE SCALE GENOMIC DNA]</scope>
</reference>
<gene>
    <name evidence="1" type="ORF">A2729_02120</name>
</gene>
<evidence type="ECO:0008006" key="3">
    <source>
        <dbReference type="Google" id="ProtNLM"/>
    </source>
</evidence>
<sequence>MKYKHQPGKYQISLKALLKNNQGRYLILKSMPNSPHFVGYYDLPGGRIRFLYRNTTILMTI</sequence>
<protein>
    <recommendedName>
        <fullName evidence="3">Nudix hydrolase domain-containing protein</fullName>
    </recommendedName>
</protein>
<evidence type="ECO:0000313" key="2">
    <source>
        <dbReference type="Proteomes" id="UP000178930"/>
    </source>
</evidence>
<dbReference type="Proteomes" id="UP000178930">
    <property type="component" value="Unassembled WGS sequence"/>
</dbReference>
<dbReference type="AlphaFoldDB" id="A0A1G1XYP2"/>
<comment type="caution">
    <text evidence="1">The sequence shown here is derived from an EMBL/GenBank/DDBJ whole genome shotgun (WGS) entry which is preliminary data.</text>
</comment>
<name>A0A1G1XYP2_9BACT</name>